<gene>
    <name evidence="8" type="ORF">UCRPA7_4195</name>
</gene>
<keyword evidence="5" id="KW-0539">Nucleus</keyword>
<dbReference type="PANTHER" id="PTHR12265:SF30">
    <property type="entry name" value="TRANSMEMBRANE PROTEIN 53"/>
    <property type="match status" value="1"/>
</dbReference>
<name>R8BLQ4_PHAM7</name>
<dbReference type="EMBL" id="KB933100">
    <property type="protein sequence ID" value="EOO00306.1"/>
    <property type="molecule type" value="Genomic_DNA"/>
</dbReference>
<evidence type="ECO:0000313" key="8">
    <source>
        <dbReference type="EMBL" id="EOO00306.1"/>
    </source>
</evidence>
<proteinExistence type="predicted"/>
<dbReference type="RefSeq" id="XP_007914973.1">
    <property type="nucleotide sequence ID" value="XM_007916782.1"/>
</dbReference>
<evidence type="ECO:0000256" key="1">
    <source>
        <dbReference type="ARBA" id="ARBA00004126"/>
    </source>
</evidence>
<dbReference type="Pfam" id="PF05705">
    <property type="entry name" value="DUF829"/>
    <property type="match status" value="1"/>
</dbReference>
<organism evidence="8 9">
    <name type="scientific">Phaeoacremonium minimum (strain UCR-PA7)</name>
    <name type="common">Esca disease fungus</name>
    <name type="synonym">Togninia minima</name>
    <dbReference type="NCBI Taxonomy" id="1286976"/>
    <lineage>
        <taxon>Eukaryota</taxon>
        <taxon>Fungi</taxon>
        <taxon>Dikarya</taxon>
        <taxon>Ascomycota</taxon>
        <taxon>Pezizomycotina</taxon>
        <taxon>Sordariomycetes</taxon>
        <taxon>Sordariomycetidae</taxon>
        <taxon>Togniniales</taxon>
        <taxon>Togniniaceae</taxon>
        <taxon>Phaeoacremonium</taxon>
    </lineage>
</organism>
<evidence type="ECO:0000256" key="6">
    <source>
        <dbReference type="ARBA" id="ARBA00037847"/>
    </source>
</evidence>
<dbReference type="KEGG" id="tmn:UCRPA7_4195"/>
<dbReference type="eggNOG" id="ENOG502S6B9">
    <property type="taxonomic scope" value="Eukaryota"/>
</dbReference>
<evidence type="ECO:0000256" key="5">
    <source>
        <dbReference type="ARBA" id="ARBA00023242"/>
    </source>
</evidence>
<keyword evidence="4 7" id="KW-0472">Membrane</keyword>
<accession>R8BLQ4</accession>
<dbReference type="Proteomes" id="UP000014074">
    <property type="component" value="Unassembled WGS sequence"/>
</dbReference>
<evidence type="ECO:0000313" key="9">
    <source>
        <dbReference type="Proteomes" id="UP000014074"/>
    </source>
</evidence>
<dbReference type="InterPro" id="IPR008547">
    <property type="entry name" value="DUF829_TMEM53"/>
</dbReference>
<evidence type="ECO:0000256" key="2">
    <source>
        <dbReference type="ARBA" id="ARBA00022692"/>
    </source>
</evidence>
<sequence length="292" mass="32632">MSSSAAEVSKQKPLGDFTKISNIIYLYRPDDKAATASSTKRDPKLILFGAWMGAANQHIAKYTVRLQAIYPSSPILVVKSLPHHFTRVHSLEREILPAIPVIRSILGTGAGDPAHPELLIHLFSNGGSSMKFYLYKAFASTAKPGESKELPANVTVYDSCPGKFTYGRTMTAFTIGLSTLWKIIMAPFFHSLVITYWLTYIAMRRPDPLKQFSLGHNNKALNSNEVRRAYIYSEADKLVGSDAVEEHIAEAKANGFNVVRVENFKGTPHVAHMRSDEERYWGVVRELWDGEK</sequence>
<dbReference type="PANTHER" id="PTHR12265">
    <property type="entry name" value="TRANSMEMBRANE PROTEIN 53"/>
    <property type="match status" value="1"/>
</dbReference>
<evidence type="ECO:0000256" key="7">
    <source>
        <dbReference type="SAM" id="Phobius"/>
    </source>
</evidence>
<reference evidence="9" key="1">
    <citation type="journal article" date="2013" name="Genome Announc.">
        <title>Draft genome sequence of the ascomycete Phaeoacremonium aleophilum strain UCR-PA7, a causal agent of the esca disease complex in grapevines.</title>
        <authorList>
            <person name="Blanco-Ulate B."/>
            <person name="Rolshausen P."/>
            <person name="Cantu D."/>
        </authorList>
    </citation>
    <scope>NUCLEOTIDE SEQUENCE [LARGE SCALE GENOMIC DNA]</scope>
    <source>
        <strain evidence="9">UCR-PA7</strain>
    </source>
</reference>
<dbReference type="GO" id="GO:0031965">
    <property type="term" value="C:nuclear membrane"/>
    <property type="evidence" value="ECO:0007669"/>
    <property type="project" value="UniProtKB-SubCell"/>
</dbReference>
<keyword evidence="9" id="KW-1185">Reference proteome</keyword>
<dbReference type="GeneID" id="19324620"/>
<evidence type="ECO:0000256" key="3">
    <source>
        <dbReference type="ARBA" id="ARBA00022989"/>
    </source>
</evidence>
<comment type="subcellular location">
    <subcellularLocation>
        <location evidence="6">Endomembrane system</location>
        <topology evidence="6">Single-pass membrane protein</topology>
    </subcellularLocation>
    <subcellularLocation>
        <location evidence="1">Nucleus membrane</location>
    </subcellularLocation>
</comment>
<keyword evidence="3 7" id="KW-1133">Transmembrane helix</keyword>
<dbReference type="AlphaFoldDB" id="R8BLQ4"/>
<dbReference type="HOGENOM" id="CLU_036503_0_1_1"/>
<dbReference type="OrthoDB" id="77878at2759"/>
<evidence type="ECO:0000256" key="4">
    <source>
        <dbReference type="ARBA" id="ARBA00023136"/>
    </source>
</evidence>
<keyword evidence="2 7" id="KW-0812">Transmembrane</keyword>
<protein>
    <submittedName>
        <fullName evidence="8">Putative duf829 domain containing protein</fullName>
    </submittedName>
</protein>
<feature type="transmembrane region" description="Helical" evidence="7">
    <location>
        <begin position="180"/>
        <end position="203"/>
    </location>
</feature>